<dbReference type="SUPFAM" id="SSF46955">
    <property type="entry name" value="Putative DNA-binding domain"/>
    <property type="match status" value="1"/>
</dbReference>
<dbReference type="InterPro" id="IPR015358">
    <property type="entry name" value="Tscrpt_reg_MerR_DNA-bd"/>
</dbReference>
<protein>
    <submittedName>
        <fullName evidence="8">Cu(I)-responsive transcriptional regulator</fullName>
    </submittedName>
</protein>
<keyword evidence="4" id="KW-0238">DNA-binding</keyword>
<dbReference type="EMBL" id="BMED01000002">
    <property type="protein sequence ID" value="GGC74692.1"/>
    <property type="molecule type" value="Genomic_DNA"/>
</dbReference>
<evidence type="ECO:0000256" key="2">
    <source>
        <dbReference type="ARBA" id="ARBA00022490"/>
    </source>
</evidence>
<dbReference type="PANTHER" id="PTHR30204:SF94">
    <property type="entry name" value="HEAVY METAL-DEPENDENT TRANSCRIPTIONAL REGULATOR HI_0293-RELATED"/>
    <property type="match status" value="1"/>
</dbReference>
<dbReference type="GO" id="GO:0003700">
    <property type="term" value="F:DNA-binding transcription factor activity"/>
    <property type="evidence" value="ECO:0007669"/>
    <property type="project" value="InterPro"/>
</dbReference>
<keyword evidence="3" id="KW-0805">Transcription regulation</keyword>
<evidence type="ECO:0000256" key="5">
    <source>
        <dbReference type="ARBA" id="ARBA00023163"/>
    </source>
</evidence>
<dbReference type="PRINTS" id="PR00040">
    <property type="entry name" value="HTHMERR"/>
</dbReference>
<accession>A0A916UJB4</accession>
<keyword evidence="5" id="KW-0804">Transcription</keyword>
<keyword evidence="2" id="KW-0963">Cytoplasm</keyword>
<sequence>MNIGEAASASGVTAKMIRHYESIGLIKQSQRSDAGYRTYSDKDLHTLRFVKRSRSMGFSLDQIRDLLSLWQDAGRASADVKTIAQAHVQDLERRIRELTEMRDTLHHLAAECAGDQRPDCPILQDLGRKDGAACHPHGGH</sequence>
<comment type="caution">
    <text evidence="8">The sequence shown here is derived from an EMBL/GenBank/DDBJ whole genome shotgun (WGS) entry which is preliminary data.</text>
</comment>
<dbReference type="Pfam" id="PF00376">
    <property type="entry name" value="MerR"/>
    <property type="match status" value="1"/>
</dbReference>
<evidence type="ECO:0000259" key="7">
    <source>
        <dbReference type="PROSITE" id="PS50937"/>
    </source>
</evidence>
<dbReference type="GO" id="GO:0005737">
    <property type="term" value="C:cytoplasm"/>
    <property type="evidence" value="ECO:0007669"/>
    <property type="project" value="UniProtKB-SubCell"/>
</dbReference>
<organism evidence="8 9">
    <name type="scientific">Undibacterium terreum</name>
    <dbReference type="NCBI Taxonomy" id="1224302"/>
    <lineage>
        <taxon>Bacteria</taxon>
        <taxon>Pseudomonadati</taxon>
        <taxon>Pseudomonadota</taxon>
        <taxon>Betaproteobacteria</taxon>
        <taxon>Burkholderiales</taxon>
        <taxon>Oxalobacteraceae</taxon>
        <taxon>Undibacterium</taxon>
    </lineage>
</organism>
<dbReference type="GO" id="GO:0005507">
    <property type="term" value="F:copper ion binding"/>
    <property type="evidence" value="ECO:0007669"/>
    <property type="project" value="InterPro"/>
</dbReference>
<proteinExistence type="predicted"/>
<dbReference type="PROSITE" id="PS50937">
    <property type="entry name" value="HTH_MERR_2"/>
    <property type="match status" value="1"/>
</dbReference>
<evidence type="ECO:0000256" key="6">
    <source>
        <dbReference type="SAM" id="Coils"/>
    </source>
</evidence>
<evidence type="ECO:0000256" key="1">
    <source>
        <dbReference type="ARBA" id="ARBA00004496"/>
    </source>
</evidence>
<feature type="domain" description="HTH merR-type" evidence="7">
    <location>
        <begin position="1"/>
        <end position="69"/>
    </location>
</feature>
<dbReference type="InterPro" id="IPR009061">
    <property type="entry name" value="DNA-bd_dom_put_sf"/>
</dbReference>
<dbReference type="GO" id="GO:0045893">
    <property type="term" value="P:positive regulation of DNA-templated transcription"/>
    <property type="evidence" value="ECO:0007669"/>
    <property type="project" value="InterPro"/>
</dbReference>
<dbReference type="RefSeq" id="WP_188566139.1">
    <property type="nucleotide sequence ID" value="NZ_BMED01000002.1"/>
</dbReference>
<dbReference type="InterPro" id="IPR011789">
    <property type="entry name" value="CueR"/>
</dbReference>
<dbReference type="NCBIfam" id="TIGR02044">
    <property type="entry name" value="CueR"/>
    <property type="match status" value="1"/>
</dbReference>
<comment type="subcellular location">
    <subcellularLocation>
        <location evidence="1">Cytoplasm</location>
    </subcellularLocation>
</comment>
<keyword evidence="6" id="KW-0175">Coiled coil</keyword>
<evidence type="ECO:0000256" key="3">
    <source>
        <dbReference type="ARBA" id="ARBA00023015"/>
    </source>
</evidence>
<dbReference type="CDD" id="cd01108">
    <property type="entry name" value="HTH_CueR"/>
    <property type="match status" value="1"/>
</dbReference>
<dbReference type="InterPro" id="IPR000551">
    <property type="entry name" value="MerR-type_HTH_dom"/>
</dbReference>
<evidence type="ECO:0000256" key="4">
    <source>
        <dbReference type="ARBA" id="ARBA00023125"/>
    </source>
</evidence>
<dbReference type="PROSITE" id="PS00552">
    <property type="entry name" value="HTH_MERR_1"/>
    <property type="match status" value="1"/>
</dbReference>
<gene>
    <name evidence="8" type="ORF">GCM10011396_22430</name>
</gene>
<dbReference type="Pfam" id="PF09278">
    <property type="entry name" value="MerR-DNA-bind"/>
    <property type="match status" value="1"/>
</dbReference>
<evidence type="ECO:0000313" key="8">
    <source>
        <dbReference type="EMBL" id="GGC74692.1"/>
    </source>
</evidence>
<evidence type="ECO:0000313" key="9">
    <source>
        <dbReference type="Proteomes" id="UP000637423"/>
    </source>
</evidence>
<dbReference type="InterPro" id="IPR047057">
    <property type="entry name" value="MerR_fam"/>
</dbReference>
<reference evidence="8" key="1">
    <citation type="journal article" date="2014" name="Int. J. Syst. Evol. Microbiol.">
        <title>Complete genome sequence of Corynebacterium casei LMG S-19264T (=DSM 44701T), isolated from a smear-ripened cheese.</title>
        <authorList>
            <consortium name="US DOE Joint Genome Institute (JGI-PGF)"/>
            <person name="Walter F."/>
            <person name="Albersmeier A."/>
            <person name="Kalinowski J."/>
            <person name="Ruckert C."/>
        </authorList>
    </citation>
    <scope>NUCLEOTIDE SEQUENCE</scope>
    <source>
        <strain evidence="8">CGMCC 1.10998</strain>
    </source>
</reference>
<name>A0A916UJB4_9BURK</name>
<feature type="coiled-coil region" evidence="6">
    <location>
        <begin position="81"/>
        <end position="108"/>
    </location>
</feature>
<keyword evidence="9" id="KW-1185">Reference proteome</keyword>
<dbReference type="Gene3D" id="1.10.1660.10">
    <property type="match status" value="1"/>
</dbReference>
<dbReference type="SMART" id="SM00422">
    <property type="entry name" value="HTH_MERR"/>
    <property type="match status" value="1"/>
</dbReference>
<dbReference type="Proteomes" id="UP000637423">
    <property type="component" value="Unassembled WGS sequence"/>
</dbReference>
<dbReference type="AlphaFoldDB" id="A0A916UJB4"/>
<dbReference type="PANTHER" id="PTHR30204">
    <property type="entry name" value="REDOX-CYCLING DRUG-SENSING TRANSCRIPTIONAL ACTIVATOR SOXR"/>
    <property type="match status" value="1"/>
</dbReference>
<reference evidence="8" key="2">
    <citation type="submission" date="2020-09" db="EMBL/GenBank/DDBJ databases">
        <authorList>
            <person name="Sun Q."/>
            <person name="Zhou Y."/>
        </authorList>
    </citation>
    <scope>NUCLEOTIDE SEQUENCE</scope>
    <source>
        <strain evidence="8">CGMCC 1.10998</strain>
    </source>
</reference>
<dbReference type="GO" id="GO:0003677">
    <property type="term" value="F:DNA binding"/>
    <property type="evidence" value="ECO:0007669"/>
    <property type="project" value="UniProtKB-KW"/>
</dbReference>